<evidence type="ECO:0000313" key="17">
    <source>
        <dbReference type="EMBL" id="ODN06252.1"/>
    </source>
</evidence>
<dbReference type="GO" id="GO:0046513">
    <property type="term" value="P:ceramide biosynthetic process"/>
    <property type="evidence" value="ECO:0007669"/>
    <property type="project" value="InterPro"/>
</dbReference>
<dbReference type="GO" id="GO:0005789">
    <property type="term" value="C:endoplasmic reticulum membrane"/>
    <property type="evidence" value="ECO:0007669"/>
    <property type="project" value="UniProtKB-SubCell"/>
</dbReference>
<dbReference type="InterPro" id="IPR016439">
    <property type="entry name" value="Lag1/Lac1-like"/>
</dbReference>
<dbReference type="InterPro" id="IPR001356">
    <property type="entry name" value="HD"/>
</dbReference>
<name>A0A1D2NLX1_ORCCI</name>
<keyword evidence="12" id="KW-0371">Homeobox</keyword>
<dbReference type="EMBL" id="LJIJ01000008">
    <property type="protein sequence ID" value="ODN06252.1"/>
    <property type="molecule type" value="Genomic_DNA"/>
</dbReference>
<reference evidence="17 18" key="1">
    <citation type="journal article" date="2016" name="Genome Biol. Evol.">
        <title>Gene Family Evolution Reflects Adaptation to Soil Environmental Stressors in the Genome of the Collembolan Orchesella cincta.</title>
        <authorList>
            <person name="Faddeeva-Vakhrusheva A."/>
            <person name="Derks M.F."/>
            <person name="Anvar S.Y."/>
            <person name="Agamennone V."/>
            <person name="Suring W."/>
            <person name="Smit S."/>
            <person name="van Straalen N.M."/>
            <person name="Roelofs D."/>
        </authorList>
    </citation>
    <scope>NUCLEOTIDE SEQUENCE [LARGE SCALE GENOMIC DNA]</scope>
    <source>
        <tissue evidence="17">Mixed pool</tissue>
    </source>
</reference>
<evidence type="ECO:0000256" key="8">
    <source>
        <dbReference type="ARBA" id="ARBA00022989"/>
    </source>
</evidence>
<evidence type="ECO:0000256" key="2">
    <source>
        <dbReference type="ARBA" id="ARBA00004477"/>
    </source>
</evidence>
<dbReference type="InterPro" id="IPR009057">
    <property type="entry name" value="Homeodomain-like_sf"/>
</dbReference>
<evidence type="ECO:0000259" key="15">
    <source>
        <dbReference type="PROSITE" id="PS50071"/>
    </source>
</evidence>
<dbReference type="Pfam" id="PF03798">
    <property type="entry name" value="TRAM_LAG1_CLN8"/>
    <property type="match status" value="1"/>
</dbReference>
<keyword evidence="12" id="KW-0539">Nucleus</keyword>
<dbReference type="SMART" id="SM00724">
    <property type="entry name" value="TLC"/>
    <property type="match status" value="1"/>
</dbReference>
<dbReference type="OrthoDB" id="537032at2759"/>
<organism evidence="17 18">
    <name type="scientific">Orchesella cincta</name>
    <name type="common">Springtail</name>
    <name type="synonym">Podura cincta</name>
    <dbReference type="NCBI Taxonomy" id="48709"/>
    <lineage>
        <taxon>Eukaryota</taxon>
        <taxon>Metazoa</taxon>
        <taxon>Ecdysozoa</taxon>
        <taxon>Arthropoda</taxon>
        <taxon>Hexapoda</taxon>
        <taxon>Collembola</taxon>
        <taxon>Entomobryomorpha</taxon>
        <taxon>Entomobryoidea</taxon>
        <taxon>Orchesellidae</taxon>
        <taxon>Orchesellinae</taxon>
        <taxon>Orchesella</taxon>
    </lineage>
</organism>
<keyword evidence="5" id="KW-0808">Transferase</keyword>
<dbReference type="PIRSF" id="PIRSF005225">
    <property type="entry name" value="LAG1_LAC1"/>
    <property type="match status" value="1"/>
</dbReference>
<dbReference type="GO" id="GO:0050291">
    <property type="term" value="F:sphingosine N-acyltransferase activity"/>
    <property type="evidence" value="ECO:0007669"/>
    <property type="project" value="InterPro"/>
</dbReference>
<feature type="transmembrane region" description="Helical" evidence="14">
    <location>
        <begin position="184"/>
        <end position="203"/>
    </location>
</feature>
<dbReference type="PROSITE" id="PS50071">
    <property type="entry name" value="HOMEOBOX_2"/>
    <property type="match status" value="1"/>
</dbReference>
<evidence type="ECO:0000256" key="14">
    <source>
        <dbReference type="SAM" id="Phobius"/>
    </source>
</evidence>
<comment type="catalytic activity">
    <reaction evidence="11">
        <text>sphinganine + octadecanoyl-CoA = N-(octadecanoyl)-sphinganine + CoA + H(+)</text>
        <dbReference type="Rhea" id="RHEA:36547"/>
        <dbReference type="ChEBI" id="CHEBI:15378"/>
        <dbReference type="ChEBI" id="CHEBI:57287"/>
        <dbReference type="ChEBI" id="CHEBI:57394"/>
        <dbReference type="ChEBI" id="CHEBI:57817"/>
        <dbReference type="ChEBI" id="CHEBI:67033"/>
    </reaction>
    <physiologicalReaction direction="left-to-right" evidence="11">
        <dbReference type="Rhea" id="RHEA:36548"/>
    </physiologicalReaction>
</comment>
<feature type="transmembrane region" description="Helical" evidence="14">
    <location>
        <begin position="264"/>
        <end position="287"/>
    </location>
</feature>
<keyword evidence="7" id="KW-0256">Endoplasmic reticulum</keyword>
<dbReference type="Gene3D" id="1.10.10.60">
    <property type="entry name" value="Homeodomain-like"/>
    <property type="match status" value="1"/>
</dbReference>
<evidence type="ECO:0000256" key="10">
    <source>
        <dbReference type="ARBA" id="ARBA00023136"/>
    </source>
</evidence>
<evidence type="ECO:0000256" key="11">
    <source>
        <dbReference type="ARBA" id="ARBA00049036"/>
    </source>
</evidence>
<dbReference type="PANTHER" id="PTHR12560">
    <property type="entry name" value="LONGEVITY ASSURANCE FACTOR 1 LAG1"/>
    <property type="match status" value="1"/>
</dbReference>
<evidence type="ECO:0000313" key="18">
    <source>
        <dbReference type="Proteomes" id="UP000094527"/>
    </source>
</evidence>
<evidence type="ECO:0000256" key="13">
    <source>
        <dbReference type="PROSITE-ProRule" id="PRU00205"/>
    </source>
</evidence>
<dbReference type="FunFam" id="1.10.10.60:FF:000020">
    <property type="entry name" value="Ceramide synthase 5"/>
    <property type="match status" value="1"/>
</dbReference>
<evidence type="ECO:0000256" key="4">
    <source>
        <dbReference type="ARBA" id="ARBA00004991"/>
    </source>
</evidence>
<keyword evidence="12" id="KW-0238">DNA-binding</keyword>
<dbReference type="PROSITE" id="PS50922">
    <property type="entry name" value="TLC"/>
    <property type="match status" value="1"/>
</dbReference>
<dbReference type="STRING" id="48709.A0A1D2NLX1"/>
<dbReference type="AlphaFoldDB" id="A0A1D2NLX1"/>
<feature type="transmembrane region" description="Helical" evidence="14">
    <location>
        <begin position="140"/>
        <end position="159"/>
    </location>
</feature>
<evidence type="ECO:0000256" key="12">
    <source>
        <dbReference type="PROSITE-ProRule" id="PRU00108"/>
    </source>
</evidence>
<feature type="domain" description="Homeobox" evidence="15">
    <location>
        <begin position="71"/>
        <end position="132"/>
    </location>
</feature>
<accession>A0A1D2NLX1</accession>
<evidence type="ECO:0000256" key="9">
    <source>
        <dbReference type="ARBA" id="ARBA00023098"/>
    </source>
</evidence>
<evidence type="ECO:0000256" key="5">
    <source>
        <dbReference type="ARBA" id="ARBA00022679"/>
    </source>
</evidence>
<dbReference type="SUPFAM" id="SSF46689">
    <property type="entry name" value="Homeodomain-like"/>
    <property type="match status" value="1"/>
</dbReference>
<evidence type="ECO:0000256" key="7">
    <source>
        <dbReference type="ARBA" id="ARBA00022824"/>
    </source>
</evidence>
<protein>
    <submittedName>
        <fullName evidence="17">Ceramide synthase 6</fullName>
    </submittedName>
</protein>
<dbReference type="PANTHER" id="PTHR12560:SF0">
    <property type="entry name" value="LD18904P"/>
    <property type="match status" value="1"/>
</dbReference>
<dbReference type="GO" id="GO:0003677">
    <property type="term" value="F:DNA binding"/>
    <property type="evidence" value="ECO:0007669"/>
    <property type="project" value="UniProtKB-UniRule"/>
</dbReference>
<gene>
    <name evidence="17" type="ORF">Ocin01_00388</name>
</gene>
<dbReference type="OMA" id="FTESTWR"/>
<dbReference type="SMART" id="SM00389">
    <property type="entry name" value="HOX"/>
    <property type="match status" value="1"/>
</dbReference>
<comment type="caution">
    <text evidence="17">The sequence shown here is derived from an EMBL/GenBank/DDBJ whole genome shotgun (WGS) entry which is preliminary data.</text>
</comment>
<dbReference type="UniPathway" id="UPA00222"/>
<dbReference type="CDD" id="cd00086">
    <property type="entry name" value="homeodomain"/>
    <property type="match status" value="1"/>
</dbReference>
<keyword evidence="9" id="KW-0443">Lipid metabolism</keyword>
<feature type="DNA-binding region" description="Homeobox" evidence="12">
    <location>
        <begin position="73"/>
        <end position="133"/>
    </location>
</feature>
<sequence>MTILRSFLDWFWNPDVWLPPGIGWADIQPNEKTKYCNYGDLLYPIPAALCLICVRFVVERTILIPWGQALGLKKSYKTFASLPHNDELENAYRKSRAKLTYKEMEVLAKKTDMEVRQIERWIRRRLAKDKHTTLTKFSECGWRWICYTMSFGVGLYVMWDKPWFWDINHCWYDFPHHGVPDDVWWYYVFGAGFYWSLLITQAFDAKRKDFWQMFVHHLTTIALMGFSWVCNFIRIGTLILIIHDCADVFLEAAKMCKYAKYDTLGDVIFAIFTILWIGTRLGVYPLYVLNSTLIEAPKIVPMFPAYYIFNSMLIILLVLHTFWTYYILKVAVKAVVSGKIEDSRSSSESVSEFSDSDENVVTKDKAANHLPSQNAPVAEIVDSKKTS</sequence>
<dbReference type="Proteomes" id="UP000094527">
    <property type="component" value="Unassembled WGS sequence"/>
</dbReference>
<keyword evidence="18" id="KW-1185">Reference proteome</keyword>
<evidence type="ECO:0000256" key="3">
    <source>
        <dbReference type="ARBA" id="ARBA00004760"/>
    </source>
</evidence>
<dbReference type="InterPro" id="IPR006634">
    <property type="entry name" value="TLC-dom"/>
</dbReference>
<evidence type="ECO:0000256" key="6">
    <source>
        <dbReference type="ARBA" id="ARBA00022692"/>
    </source>
</evidence>
<comment type="pathway">
    <text evidence="4">Sphingolipid metabolism.</text>
</comment>
<feature type="domain" description="TLC" evidence="16">
    <location>
        <begin position="135"/>
        <end position="336"/>
    </location>
</feature>
<evidence type="ECO:0000256" key="1">
    <source>
        <dbReference type="ARBA" id="ARBA00004123"/>
    </source>
</evidence>
<keyword evidence="10 13" id="KW-0472">Membrane</keyword>
<comment type="subcellular location">
    <subcellularLocation>
        <location evidence="2">Endoplasmic reticulum membrane</location>
        <topology evidence="2">Multi-pass membrane protein</topology>
    </subcellularLocation>
    <subcellularLocation>
        <location evidence="1 12">Nucleus</location>
    </subcellularLocation>
</comment>
<feature type="transmembrane region" description="Helical" evidence="14">
    <location>
        <begin position="307"/>
        <end position="328"/>
    </location>
</feature>
<keyword evidence="6 13" id="KW-0812">Transmembrane</keyword>
<comment type="pathway">
    <text evidence="3">Lipid metabolism; sphingolipid metabolism.</text>
</comment>
<evidence type="ECO:0000259" key="16">
    <source>
        <dbReference type="PROSITE" id="PS50922"/>
    </source>
</evidence>
<dbReference type="GO" id="GO:0005634">
    <property type="term" value="C:nucleus"/>
    <property type="evidence" value="ECO:0007669"/>
    <property type="project" value="UniProtKB-SubCell"/>
</dbReference>
<proteinExistence type="predicted"/>
<keyword evidence="8 14" id="KW-1133">Transmembrane helix</keyword>